<gene>
    <name evidence="1" type="ORF">KIK155_LOCUS29204</name>
    <name evidence="2" type="ORF">TOA249_LOCUS27194</name>
</gene>
<dbReference type="Proteomes" id="UP000663865">
    <property type="component" value="Unassembled WGS sequence"/>
</dbReference>
<feature type="non-terminal residue" evidence="2">
    <location>
        <position position="1"/>
    </location>
</feature>
<dbReference type="EMBL" id="CAJNYV010005404">
    <property type="protein sequence ID" value="CAF3742054.1"/>
    <property type="molecule type" value="Genomic_DNA"/>
</dbReference>
<dbReference type="Proteomes" id="UP000663838">
    <property type="component" value="Unassembled WGS sequence"/>
</dbReference>
<accession>A0A821S989</accession>
<name>A0A821S989_9BILA</name>
<evidence type="ECO:0000313" key="3">
    <source>
        <dbReference type="Proteomes" id="UP000663838"/>
    </source>
</evidence>
<evidence type="ECO:0000313" key="1">
    <source>
        <dbReference type="EMBL" id="CAF3742054.1"/>
    </source>
</evidence>
<protein>
    <submittedName>
        <fullName evidence="2">Uncharacterized protein</fullName>
    </submittedName>
</protein>
<evidence type="ECO:0000313" key="2">
    <source>
        <dbReference type="EMBL" id="CAF4854838.1"/>
    </source>
</evidence>
<dbReference type="EMBL" id="CAJOBS010003390">
    <property type="protein sequence ID" value="CAF4854838.1"/>
    <property type="molecule type" value="Genomic_DNA"/>
</dbReference>
<reference evidence="2" key="1">
    <citation type="submission" date="2021-02" db="EMBL/GenBank/DDBJ databases">
        <authorList>
            <person name="Nowell W R."/>
        </authorList>
    </citation>
    <scope>NUCLEOTIDE SEQUENCE</scope>
</reference>
<comment type="caution">
    <text evidence="2">The sequence shown here is derived from an EMBL/GenBank/DDBJ whole genome shotgun (WGS) entry which is preliminary data.</text>
</comment>
<sequence length="102" mass="11488">MHFSDGKESRQPKSRTKLLTATQTNRVYDNYTPVPVSILWMSWTKMLNNPNHWWPSLAPAAQSRIPGFLSAEKIGKNCGDCSIFHEICPKSLFTNPGSGLHD</sequence>
<organism evidence="2 3">
    <name type="scientific">Rotaria socialis</name>
    <dbReference type="NCBI Taxonomy" id="392032"/>
    <lineage>
        <taxon>Eukaryota</taxon>
        <taxon>Metazoa</taxon>
        <taxon>Spiralia</taxon>
        <taxon>Gnathifera</taxon>
        <taxon>Rotifera</taxon>
        <taxon>Eurotatoria</taxon>
        <taxon>Bdelloidea</taxon>
        <taxon>Philodinida</taxon>
        <taxon>Philodinidae</taxon>
        <taxon>Rotaria</taxon>
    </lineage>
</organism>
<dbReference type="AlphaFoldDB" id="A0A821S989"/>
<proteinExistence type="predicted"/>